<dbReference type="EMBL" id="CM002874">
    <property type="protein sequence ID" value="KFK32475.1"/>
    <property type="molecule type" value="Genomic_DNA"/>
</dbReference>
<gene>
    <name evidence="10" type="ordered locus">AALP_Aa6g247500</name>
</gene>
<evidence type="ECO:0000256" key="2">
    <source>
        <dbReference type="ARBA" id="ARBA00022490"/>
    </source>
</evidence>
<evidence type="ECO:0000256" key="5">
    <source>
        <dbReference type="SAM" id="Coils"/>
    </source>
</evidence>
<dbReference type="Gramene" id="KFK32475">
    <property type="protein sequence ID" value="KFK32475"/>
    <property type="gene ID" value="AALP_AA6G247500"/>
</dbReference>
<dbReference type="InterPro" id="IPR055444">
    <property type="entry name" value="ARM_ECM29"/>
</dbReference>
<dbReference type="PANTHER" id="PTHR23346">
    <property type="entry name" value="TRANSLATIONAL ACTIVATOR GCN1-RELATED"/>
    <property type="match status" value="1"/>
</dbReference>
<keyword evidence="5" id="KW-0175">Coiled coil</keyword>
<dbReference type="InterPro" id="IPR011989">
    <property type="entry name" value="ARM-like"/>
</dbReference>
<dbReference type="GO" id="GO:0036503">
    <property type="term" value="P:ERAD pathway"/>
    <property type="evidence" value="ECO:0007669"/>
    <property type="project" value="TreeGrafter"/>
</dbReference>
<evidence type="ECO:0000259" key="9">
    <source>
        <dbReference type="Pfam" id="PF24492"/>
    </source>
</evidence>
<keyword evidence="11" id="KW-1185">Reference proteome</keyword>
<dbReference type="Pfam" id="PF23271">
    <property type="entry name" value="HEAT_GCN1"/>
    <property type="match status" value="1"/>
</dbReference>
<dbReference type="GO" id="GO:0005634">
    <property type="term" value="C:nucleus"/>
    <property type="evidence" value="ECO:0007669"/>
    <property type="project" value="TreeGrafter"/>
</dbReference>
<evidence type="ECO:0000256" key="4">
    <source>
        <dbReference type="ARBA" id="ARBA00022942"/>
    </source>
</evidence>
<feature type="domain" description="Stalled ribosome sensor GCN1-like HEAT repeats region" evidence="7">
    <location>
        <begin position="1062"/>
        <end position="1190"/>
    </location>
</feature>
<dbReference type="InterPro" id="IPR016024">
    <property type="entry name" value="ARM-type_fold"/>
</dbReference>
<protein>
    <recommendedName>
        <fullName evidence="12">Proteasome-associated protein ECM29 homolog</fullName>
    </recommendedName>
</protein>
<reference evidence="11" key="1">
    <citation type="journal article" date="2015" name="Nat. Plants">
        <title>Genome expansion of Arabis alpina linked with retrotransposition and reduced symmetric DNA methylation.</title>
        <authorList>
            <person name="Willing E.M."/>
            <person name="Rawat V."/>
            <person name="Mandakova T."/>
            <person name="Maumus F."/>
            <person name="James G.V."/>
            <person name="Nordstroem K.J."/>
            <person name="Becker C."/>
            <person name="Warthmann N."/>
            <person name="Chica C."/>
            <person name="Szarzynska B."/>
            <person name="Zytnicki M."/>
            <person name="Albani M.C."/>
            <person name="Kiefer C."/>
            <person name="Bergonzi S."/>
            <person name="Castaings L."/>
            <person name="Mateos J.L."/>
            <person name="Berns M.C."/>
            <person name="Bujdoso N."/>
            <person name="Piofczyk T."/>
            <person name="de Lorenzo L."/>
            <person name="Barrero-Sicilia C."/>
            <person name="Mateos I."/>
            <person name="Piednoel M."/>
            <person name="Hagmann J."/>
            <person name="Chen-Min-Tao R."/>
            <person name="Iglesias-Fernandez R."/>
            <person name="Schuster S.C."/>
            <person name="Alonso-Blanco C."/>
            <person name="Roudier F."/>
            <person name="Carbonero P."/>
            <person name="Paz-Ares J."/>
            <person name="Davis S.J."/>
            <person name="Pecinka A."/>
            <person name="Quesneville H."/>
            <person name="Colot V."/>
            <person name="Lysak M.A."/>
            <person name="Weigel D."/>
            <person name="Coupland G."/>
            <person name="Schneeberger K."/>
        </authorList>
    </citation>
    <scope>NUCLEOTIDE SEQUENCE [LARGE SCALE GENOMIC DNA]</scope>
    <source>
        <strain evidence="11">cv. Pajares</strain>
    </source>
</reference>
<dbReference type="Pfam" id="PF23702">
    <property type="entry name" value="ARM_ECM29"/>
    <property type="match status" value="1"/>
</dbReference>
<dbReference type="GO" id="GO:0043248">
    <property type="term" value="P:proteasome assembly"/>
    <property type="evidence" value="ECO:0007669"/>
    <property type="project" value="InterPro"/>
</dbReference>
<feature type="domain" description="Proteasome adapter and scaffold protein ECM29 HEAT-repeat" evidence="9">
    <location>
        <begin position="1248"/>
        <end position="1407"/>
    </location>
</feature>
<keyword evidence="4" id="KW-0647">Proteasome</keyword>
<dbReference type="Pfam" id="PF13001">
    <property type="entry name" value="ECM29_N"/>
    <property type="match status" value="1"/>
</dbReference>
<dbReference type="GO" id="GO:0000502">
    <property type="term" value="C:proteasome complex"/>
    <property type="evidence" value="ECO:0007669"/>
    <property type="project" value="UniProtKB-KW"/>
</dbReference>
<dbReference type="Pfam" id="PF24492">
    <property type="entry name" value="HEAT_ECM29"/>
    <property type="match status" value="1"/>
</dbReference>
<evidence type="ECO:0000256" key="1">
    <source>
        <dbReference type="ARBA" id="ARBA00004496"/>
    </source>
</evidence>
<dbReference type="InterPro" id="IPR055443">
    <property type="entry name" value="HEAT_ECM29"/>
</dbReference>
<evidence type="ECO:0000256" key="3">
    <source>
        <dbReference type="ARBA" id="ARBA00022737"/>
    </source>
</evidence>
<dbReference type="SUPFAM" id="SSF48371">
    <property type="entry name" value="ARM repeat"/>
    <property type="match status" value="3"/>
</dbReference>
<sequence>MEASSSIPKSDGEVEEMLDRMLTRLALCDESKLEALVSNLLPLTISSLSAQSPLVRNKVLEILSHVNKRVKHQHEIGLPLFSLWNLYTDPAASPMVRNFAIVYLEMAFERAPAKEREQIAPKTLENLSKLPQQHQEILLRVAIKVIGECHAKQICDDVSAKYTSLIASQDRELFLDFCLHMLLYQPSSQGGGSSPGLSVFQVNRIMGKQALKGDMLTKRKLGILNVIGTMDQPGESVYPLYIAASVDSQEPVAKKGEDLLKKTASATNLDDPKLINRLFLLFNGTTATEHVAPEHNVAPGNTALKMKLMSAFCRSIAAANNFPATLQCIFGCMFGTGTTLRLKQMGMEFTVWVFKHGKIEQLKLMGPVILNAILKMLDGSTHSEADTLSRETKTFSFQAIGLIAQRLPHLFREKTEMAARLFDALKLETQSLRSTIQEAVISLASAYKDSPENILKDLEVLLLANSLAEQNEARFCALRWATSLYNSQHCPSLYICMLSVADPKLDIRELALEGLFLKEEGRSIVSNHDHKYPKFVEMLEYILKQQPKLLDSTEMRSQKLLFPSQVYLVMIKFLVKCFELEMEERNPQAVGTEFLNSVQRMCLLLEHSLAFEGSAELHACASKALVSVGSYLPEMVEVYCSQKIVWLRRLLSHTDLSTRESASRLIGMGSCALSDAESCSLLSELISSVSQPQKLRFEEQHGRLCAVGYVSAHCLYRMPAVSEAVTQNAVKCLVDVVNLETALLASVAMEALGHIGICSALPLLVSNSSPVLEVLQDRLSKLLSGDDIKSIQKIALSLGHICSNEMSSSHLKIALDLLFSLSRSKAEEILFAAGEALSFLWGGVPVTADMILKTNFSSLSMDSNFLMRELKNLSQNMSDAKTDANEDNRVATRNTITGKLFDTLLYSSRKDERCAGTVWMLSLTMYCGQQPSIQLMLPKIQEAFSHLLGDQNELTQELASQGMSIVYDLGDASMKQNLVDALVNTLTGTSKRKRAIKLVEESEVFQEGTIGESPSGGKISTYKELCNLANEMGQPDLIYKFMDLANHQASLNSKRGAAFGFSKIAKQAGDALQPHLQLLIPRLIRYQYDPDKNVQDAMAHIWKALIQDPKKAVDEHLNHIFDDLLVQCGSRLWRSREASCLALADIIQGRKFDQVGEHLKRLWIASFRAMDDIKETVRNAGEKLCRAVTSLTIRICDVTLTKLSDARQAMDIVLPLLLSEGIMSKVNSVRKASIGVVMKLAKGAGIALRPHLSDLVCCMLESLSSLEDQGLNYVELHAANIGIETEKLENLRISISKGSPMWETLDLCINIVDIESLDQLIPRLTQLVRGSVGLNTRVGVASFFSLLIQKVGTEIKPFTGMLLRLLFPVAKEEKSSAAKRAFSSACGIVLKYSSPSQAQSLIEETAALHSGDRSSQIACASLLKSFSSTAPDIMSGHQSTIIPAIFISRFEDDKQISSLFEEVWEDITSGERVTLQLFLQEIVNHICESITSSSWASKKKSGRAICKLSEVLGESLSPHHNRLLQCLVNEIPGRLWEGKDALLDALGALSVSCHEAITNEDPTSPTTILSLICFACKKKVKKYRESAFSCLEKVIIAFGDPEFFNTVFPMLYEICNTASVRKSSQVPSASDAVKIESENGDDGQVSLEKIMECVTSCIQVATIDDILRRKADLIHVLLISLSPGFLWNVKMSGISCVGKLCSRFQRLWNDSMDGLLPSDATKFAHELYHSLVPKLLECIITVKIAQVHVAASQCLFELIQLYSMVSSLHPVEVDFKAEIISLLEVEKSEEAKSLLRKSRDTLPNLPSLS</sequence>
<evidence type="ECO:0000259" key="8">
    <source>
        <dbReference type="Pfam" id="PF23702"/>
    </source>
</evidence>
<dbReference type="OMA" id="CRIKDIE"/>
<keyword evidence="2" id="KW-0963">Cytoplasm</keyword>
<feature type="domain" description="ECM29 ARM-like repeats" evidence="8">
    <location>
        <begin position="624"/>
        <end position="715"/>
    </location>
</feature>
<organism evidence="10 11">
    <name type="scientific">Arabis alpina</name>
    <name type="common">Alpine rock-cress</name>
    <dbReference type="NCBI Taxonomy" id="50452"/>
    <lineage>
        <taxon>Eukaryota</taxon>
        <taxon>Viridiplantae</taxon>
        <taxon>Streptophyta</taxon>
        <taxon>Embryophyta</taxon>
        <taxon>Tracheophyta</taxon>
        <taxon>Spermatophyta</taxon>
        <taxon>Magnoliopsida</taxon>
        <taxon>eudicotyledons</taxon>
        <taxon>Gunneridae</taxon>
        <taxon>Pentapetalae</taxon>
        <taxon>rosids</taxon>
        <taxon>malvids</taxon>
        <taxon>Brassicales</taxon>
        <taxon>Brassicaceae</taxon>
        <taxon>Arabideae</taxon>
        <taxon>Arabis</taxon>
    </lineage>
</organism>
<evidence type="ECO:0008006" key="12">
    <source>
        <dbReference type="Google" id="ProtNLM"/>
    </source>
</evidence>
<name>A0A087GRH3_ARAAL</name>
<feature type="domain" description="Proteasome component Ecm29 N-terminal" evidence="6">
    <location>
        <begin position="18"/>
        <end position="498"/>
    </location>
</feature>
<evidence type="ECO:0000259" key="7">
    <source>
        <dbReference type="Pfam" id="PF23271"/>
    </source>
</evidence>
<evidence type="ECO:0000259" key="6">
    <source>
        <dbReference type="Pfam" id="PF13001"/>
    </source>
</evidence>
<dbReference type="PANTHER" id="PTHR23346:SF19">
    <property type="entry name" value="PROTEASOME ADAPTER AND SCAFFOLD PROTEIN ECM29"/>
    <property type="match status" value="1"/>
</dbReference>
<dbReference type="GO" id="GO:0060090">
    <property type="term" value="F:molecular adaptor activity"/>
    <property type="evidence" value="ECO:0007669"/>
    <property type="project" value="InterPro"/>
</dbReference>
<proteinExistence type="predicted"/>
<feature type="coiled-coil region" evidence="5">
    <location>
        <begin position="863"/>
        <end position="890"/>
    </location>
</feature>
<dbReference type="InterPro" id="IPR024372">
    <property type="entry name" value="Ecm29_N"/>
</dbReference>
<evidence type="ECO:0000313" key="10">
    <source>
        <dbReference type="EMBL" id="KFK32475.1"/>
    </source>
</evidence>
<dbReference type="Proteomes" id="UP000029120">
    <property type="component" value="Chromosome 6"/>
</dbReference>
<evidence type="ECO:0000313" key="11">
    <source>
        <dbReference type="Proteomes" id="UP000029120"/>
    </source>
</evidence>
<dbReference type="InterPro" id="IPR057546">
    <property type="entry name" value="HEAT_GCN1"/>
</dbReference>
<keyword evidence="3" id="KW-0677">Repeat</keyword>
<dbReference type="Gene3D" id="1.25.10.10">
    <property type="entry name" value="Leucine-rich Repeat Variant"/>
    <property type="match status" value="3"/>
</dbReference>
<accession>A0A087GRH3</accession>
<comment type="subcellular location">
    <subcellularLocation>
        <location evidence="1">Cytoplasm</location>
    </subcellularLocation>
</comment>
<dbReference type="GO" id="GO:0005737">
    <property type="term" value="C:cytoplasm"/>
    <property type="evidence" value="ECO:0007669"/>
    <property type="project" value="UniProtKB-SubCell"/>
</dbReference>
<dbReference type="Pfam" id="PF23731">
    <property type="entry name" value="ARM_ECM29_C"/>
    <property type="match status" value="1"/>
</dbReference>